<dbReference type="HOGENOM" id="CLU_1369556_0_0_2"/>
<evidence type="ECO:0000259" key="1">
    <source>
        <dbReference type="Pfam" id="PF05763"/>
    </source>
</evidence>
<accession>A0B594</accession>
<sequence length="199" mass="22568">MPLTEPVSTRISEELSRGSAYLVREKKPELSFQIFSSLVRGQCASCEHPDAFNCESIGCEKCTLKCPCKSCSQKRAQGLCFTTQHPEQIRNRYVLQTTPIFWISRRGESQTTVSNLEIMADITARFLEKSHNPVVLLDGLELLVVTNGFVQAIRFLRDIMEMVFISRGILIVPVNPSALSEREMALIERDMQEIPARWS</sequence>
<organism evidence="2 3">
    <name type="scientific">Methanothrix thermoacetophila (strain DSM 6194 / JCM 14653 / NBRC 101360 / PT)</name>
    <name type="common">Methanosaeta thermophila</name>
    <dbReference type="NCBI Taxonomy" id="349307"/>
    <lineage>
        <taxon>Archaea</taxon>
        <taxon>Methanobacteriati</taxon>
        <taxon>Methanobacteriota</taxon>
        <taxon>Stenosarchaea group</taxon>
        <taxon>Methanomicrobia</taxon>
        <taxon>Methanotrichales</taxon>
        <taxon>Methanotrichaceae</taxon>
        <taxon>Methanothrix</taxon>
    </lineage>
</organism>
<keyword evidence="3" id="KW-1185">Reference proteome</keyword>
<dbReference type="InterPro" id="IPR008553">
    <property type="entry name" value="DUF835"/>
</dbReference>
<name>A0B594_METTP</name>
<dbReference type="KEGG" id="mtp:Mthe_0066"/>
<dbReference type="Proteomes" id="UP000000674">
    <property type="component" value="Chromosome"/>
</dbReference>
<dbReference type="AlphaFoldDB" id="A0B594"/>
<feature type="domain" description="DUF835" evidence="1">
    <location>
        <begin position="73"/>
        <end position="191"/>
    </location>
</feature>
<evidence type="ECO:0000313" key="3">
    <source>
        <dbReference type="Proteomes" id="UP000000674"/>
    </source>
</evidence>
<proteinExistence type="predicted"/>
<dbReference type="RefSeq" id="WP_011695267.1">
    <property type="nucleotide sequence ID" value="NC_008553.1"/>
</dbReference>
<dbReference type="OrthoDB" id="86314at2157"/>
<protein>
    <recommendedName>
        <fullName evidence="1">DUF835 domain-containing protein</fullName>
    </recommendedName>
</protein>
<gene>
    <name evidence="2" type="ordered locus">Mthe_0066</name>
</gene>
<dbReference type="STRING" id="349307.Mthe_0066"/>
<dbReference type="GeneID" id="4463043"/>
<reference evidence="2 3" key="1">
    <citation type="submission" date="2006-10" db="EMBL/GenBank/DDBJ databases">
        <title>Complete sequence of Methanosaeta thermophila PT.</title>
        <authorList>
            <consortium name="US DOE Joint Genome Institute"/>
            <person name="Copeland A."/>
            <person name="Lucas S."/>
            <person name="Lapidus A."/>
            <person name="Barry K."/>
            <person name="Detter J.C."/>
            <person name="Glavina del Rio T."/>
            <person name="Hammon N."/>
            <person name="Israni S."/>
            <person name="Pitluck S."/>
            <person name="Chain P."/>
            <person name="Malfatti S."/>
            <person name="Shin M."/>
            <person name="Vergez L."/>
            <person name="Schmutz J."/>
            <person name="Larimer F."/>
            <person name="Land M."/>
            <person name="Hauser L."/>
            <person name="Kyrpides N."/>
            <person name="Kim E."/>
            <person name="Smith K.S."/>
            <person name="Ingram-Smith C."/>
            <person name="Richardson P."/>
        </authorList>
    </citation>
    <scope>NUCLEOTIDE SEQUENCE [LARGE SCALE GENOMIC DNA]</scope>
    <source>
        <strain evidence="3">DSM 6194 / JCM 14653 / NBRC 101360 / PT</strain>
    </source>
</reference>
<dbReference type="Pfam" id="PF05763">
    <property type="entry name" value="DUF835"/>
    <property type="match status" value="1"/>
</dbReference>
<dbReference type="EMBL" id="CP000477">
    <property type="protein sequence ID" value="ABK13868.1"/>
    <property type="molecule type" value="Genomic_DNA"/>
</dbReference>
<evidence type="ECO:0000313" key="2">
    <source>
        <dbReference type="EMBL" id="ABK13868.1"/>
    </source>
</evidence>